<dbReference type="EMBL" id="MBAD02002065">
    <property type="protein sequence ID" value="RLN50061.1"/>
    <property type="molecule type" value="Genomic_DNA"/>
</dbReference>
<evidence type="ECO:0008006" key="6">
    <source>
        <dbReference type="Google" id="ProtNLM"/>
    </source>
</evidence>
<proteinExistence type="predicted"/>
<protein>
    <recommendedName>
        <fullName evidence="6">RxLR effector protein</fullName>
    </recommendedName>
</protein>
<evidence type="ECO:0000313" key="4">
    <source>
        <dbReference type="Proteomes" id="UP000277300"/>
    </source>
</evidence>
<dbReference type="EMBL" id="MBDO02000054">
    <property type="protein sequence ID" value="RLN65421.1"/>
    <property type="molecule type" value="Genomic_DNA"/>
</dbReference>
<evidence type="ECO:0000313" key="2">
    <source>
        <dbReference type="EMBL" id="RLN50061.1"/>
    </source>
</evidence>
<reference evidence="4 5" key="1">
    <citation type="submission" date="2018-07" db="EMBL/GenBank/DDBJ databases">
        <title>Genome sequencing of oomycete isolates from Chile give support for New Zealand origin for Phytophthora kernoviae and make available the first Nothophytophthora sp. genome.</title>
        <authorList>
            <person name="Studholme D.J."/>
            <person name="Sanfuentes E."/>
            <person name="Panda P."/>
            <person name="Hill R."/>
            <person name="Sambles C."/>
            <person name="Grant M."/>
            <person name="Williams N.M."/>
            <person name="Mcdougal R.L."/>
        </authorList>
    </citation>
    <scope>NUCLEOTIDE SEQUENCE [LARGE SCALE GENOMIC DNA]</scope>
    <source>
        <strain evidence="3">Chile6</strain>
        <strain evidence="2">Chile7</strain>
    </source>
</reference>
<dbReference type="Proteomes" id="UP000284657">
    <property type="component" value="Unassembled WGS sequence"/>
</dbReference>
<dbReference type="OrthoDB" id="93090at2759"/>
<name>A0A3F2RW78_9STRA</name>
<feature type="signal peptide" evidence="1">
    <location>
        <begin position="1"/>
        <end position="24"/>
    </location>
</feature>
<comment type="caution">
    <text evidence="3">The sequence shown here is derived from an EMBL/GenBank/DDBJ whole genome shotgun (WGS) entry which is preliminary data.</text>
</comment>
<organism evidence="3 4">
    <name type="scientific">Phytophthora kernoviae</name>
    <dbReference type="NCBI Taxonomy" id="325452"/>
    <lineage>
        <taxon>Eukaryota</taxon>
        <taxon>Sar</taxon>
        <taxon>Stramenopiles</taxon>
        <taxon>Oomycota</taxon>
        <taxon>Peronosporomycetes</taxon>
        <taxon>Peronosporales</taxon>
        <taxon>Peronosporaceae</taxon>
        <taxon>Phytophthora</taxon>
    </lineage>
</organism>
<gene>
    <name evidence="2" type="ORF">BBJ29_000919</name>
    <name evidence="3" type="ORF">BBP00_00002856</name>
</gene>
<feature type="chain" id="PRO_5036082316" description="RxLR effector protein" evidence="1">
    <location>
        <begin position="25"/>
        <end position="127"/>
    </location>
</feature>
<evidence type="ECO:0000313" key="3">
    <source>
        <dbReference type="EMBL" id="RLN65421.1"/>
    </source>
</evidence>
<accession>A0A3F2RW78</accession>
<evidence type="ECO:0000256" key="1">
    <source>
        <dbReference type="SAM" id="SignalP"/>
    </source>
</evidence>
<dbReference type="AlphaFoldDB" id="A0A3F2RW78"/>
<keyword evidence="1" id="KW-0732">Signal</keyword>
<evidence type="ECO:0000313" key="5">
    <source>
        <dbReference type="Proteomes" id="UP000284657"/>
    </source>
</evidence>
<dbReference type="Proteomes" id="UP000277300">
    <property type="component" value="Unassembled WGS sequence"/>
</dbReference>
<sequence length="127" mass="14297">MFSVQILMRLSQILFATMIALVVGNDNFAVADSSTATTAKPEEVYAAVFRVKDGKVTDATLKDINQNDGSVYYLNQDDSTEEERAAAHFPKFMTSGPLHWIFKKLGNLLLKVKKHTKYADRRLRIEA</sequence>